<keyword evidence="11" id="KW-1185">Reference proteome</keyword>
<dbReference type="InterPro" id="IPR019388">
    <property type="entry name" value="FIT"/>
</dbReference>
<keyword evidence="3" id="KW-0378">Hydrolase</keyword>
<evidence type="ECO:0000313" key="9">
    <source>
        <dbReference type="CGD" id="CAL0000159864"/>
    </source>
</evidence>
<dbReference type="GO" id="GO:0034389">
    <property type="term" value="P:lipid droplet organization"/>
    <property type="evidence" value="ECO:0007669"/>
    <property type="project" value="TreeGrafter"/>
</dbReference>
<feature type="transmembrane region" description="Helical" evidence="8">
    <location>
        <begin position="59"/>
        <end position="76"/>
    </location>
</feature>
<dbReference type="GO" id="GO:0008654">
    <property type="term" value="P:phospholipid biosynthetic process"/>
    <property type="evidence" value="ECO:0007669"/>
    <property type="project" value="TreeGrafter"/>
</dbReference>
<evidence type="ECO:0000256" key="1">
    <source>
        <dbReference type="ARBA" id="ARBA00004477"/>
    </source>
</evidence>
<evidence type="ECO:0000313" key="11">
    <source>
        <dbReference type="Proteomes" id="UP000002605"/>
    </source>
</evidence>
<dbReference type="GO" id="GO:0010945">
    <property type="term" value="F:coenzyme A diphosphatase activity"/>
    <property type="evidence" value="ECO:0007669"/>
    <property type="project" value="InterPro"/>
</dbReference>
<feature type="transmembrane region" description="Helical" evidence="8">
    <location>
        <begin position="126"/>
        <end position="149"/>
    </location>
</feature>
<feature type="transmembrane region" description="Helical" evidence="8">
    <location>
        <begin position="101"/>
        <end position="119"/>
    </location>
</feature>
<protein>
    <recommendedName>
        <fullName evidence="12">FIT family protein</fullName>
    </recommendedName>
</protein>
<evidence type="ECO:0000256" key="2">
    <source>
        <dbReference type="ARBA" id="ARBA00022692"/>
    </source>
</evidence>
<dbReference type="eggNOG" id="KOG3750">
    <property type="taxonomic scope" value="Eukaryota"/>
</dbReference>
<dbReference type="OrthoDB" id="5579088at2759"/>
<dbReference type="GeneID" id="8045281"/>
<dbReference type="RefSeq" id="XP_002417733.1">
    <property type="nucleotide sequence ID" value="XM_002417688.1"/>
</dbReference>
<dbReference type="VEuPathDB" id="FungiDB:CD36_10910"/>
<reference evidence="10 11" key="1">
    <citation type="journal article" date="2009" name="Genome Res.">
        <title>Comparative genomics of the fungal pathogens Candida dubliniensis and Candida albicans.</title>
        <authorList>
            <person name="Jackson A.P."/>
            <person name="Gamble J.A."/>
            <person name="Yeomans T."/>
            <person name="Moran G.P."/>
            <person name="Saunders D."/>
            <person name="Harris D."/>
            <person name="Aslett M."/>
            <person name="Barrell J.F."/>
            <person name="Butler G."/>
            <person name="Citiulo F."/>
            <person name="Coleman D.C."/>
            <person name="de Groot P.W.J."/>
            <person name="Goodwin T.J."/>
            <person name="Quail M.A."/>
            <person name="McQuillan J."/>
            <person name="Munro C.A."/>
            <person name="Pain A."/>
            <person name="Poulter R.T."/>
            <person name="Rajandream M.A."/>
            <person name="Renauld H."/>
            <person name="Spiering M.J."/>
            <person name="Tivey A."/>
            <person name="Gow N.A.R."/>
            <person name="Barrell B."/>
            <person name="Sullivan D.J."/>
            <person name="Berriman M."/>
        </authorList>
    </citation>
    <scope>NUCLEOTIDE SEQUENCE [LARGE SCALE GENOMIC DNA]</scope>
    <source>
        <strain evidence="11">CD36 / ATCC MYA-646 / CBS 7987 / NCPF 3949 / NRRL Y-17841</strain>
    </source>
</reference>
<evidence type="ECO:0000256" key="4">
    <source>
        <dbReference type="ARBA" id="ARBA00022824"/>
    </source>
</evidence>
<dbReference type="Proteomes" id="UP000002605">
    <property type="component" value="Chromosome 1"/>
</dbReference>
<comment type="subcellular location">
    <subcellularLocation>
        <location evidence="1">Endoplasmic reticulum membrane</location>
        <topology evidence="1">Multi-pass membrane protein</topology>
    </subcellularLocation>
</comment>
<organism evidence="10 11">
    <name type="scientific">Candida dubliniensis (strain CD36 / ATCC MYA-646 / CBS 7987 / NCPF 3949 / NRRL Y-17841)</name>
    <name type="common">Yeast</name>
    <dbReference type="NCBI Taxonomy" id="573826"/>
    <lineage>
        <taxon>Eukaryota</taxon>
        <taxon>Fungi</taxon>
        <taxon>Dikarya</taxon>
        <taxon>Ascomycota</taxon>
        <taxon>Saccharomycotina</taxon>
        <taxon>Pichiomycetes</taxon>
        <taxon>Debaryomycetaceae</taxon>
        <taxon>Candida/Lodderomyces clade</taxon>
        <taxon>Candida</taxon>
    </lineage>
</organism>
<dbReference type="CGD" id="CAL0000159864">
    <property type="gene designation" value="Cd36_10910"/>
</dbReference>
<sequence>MTLVHVTRVGFVFMRVFVFWLVVLIFRCAFLGICSNILTTTHNCKMSTRYKLTPYNISLLIYPTVYIGSIPLTLLLKQYNKYIGQVFLVRFLEQYLVSNNGYLWFTTLYWLLVAFSAYLPDTNKDILIFYTKIYLINTIWIVILLEWFFGSPIFERISVIAGATCSIRGIYREYACERSGGVWTDPFDSSSHYTYLISSSLLIWSLLLNHVTWISGYFPNHVIDLENSNRYTVPYSNTTGDTKMDSNRTLRTIIEVIAVLILVMWFISFTITSVFFHTIPEKFVGLLCGLFVPIVLKYIK</sequence>
<keyword evidence="2 8" id="KW-0812">Transmembrane</keyword>
<gene>
    <name evidence="9" type="ordered locus">Cd36_10910</name>
    <name evidence="10" type="ORF">CD36_10910</name>
</gene>
<evidence type="ECO:0000256" key="7">
    <source>
        <dbReference type="ARBA" id="ARBA00023136"/>
    </source>
</evidence>
<dbReference type="KEGG" id="cdu:CD36_10910"/>
<evidence type="ECO:0000256" key="3">
    <source>
        <dbReference type="ARBA" id="ARBA00022801"/>
    </source>
</evidence>
<accession>B9W9G3</accession>
<dbReference type="GO" id="GO:0005789">
    <property type="term" value="C:endoplasmic reticulum membrane"/>
    <property type="evidence" value="ECO:0007669"/>
    <property type="project" value="UniProtKB-SubCell"/>
</dbReference>
<dbReference type="HOGENOM" id="CLU_1049825_0_0_1"/>
<dbReference type="EMBL" id="FM992688">
    <property type="protein sequence ID" value="CAX45445.1"/>
    <property type="molecule type" value="Genomic_DNA"/>
</dbReference>
<evidence type="ECO:0000256" key="8">
    <source>
        <dbReference type="SAM" id="Phobius"/>
    </source>
</evidence>
<evidence type="ECO:0000256" key="6">
    <source>
        <dbReference type="ARBA" id="ARBA00023098"/>
    </source>
</evidence>
<evidence type="ECO:0008006" key="12">
    <source>
        <dbReference type="Google" id="ProtNLM"/>
    </source>
</evidence>
<feature type="transmembrane region" description="Helical" evidence="8">
    <location>
        <begin position="12"/>
        <end position="38"/>
    </location>
</feature>
<proteinExistence type="predicted"/>
<dbReference type="PANTHER" id="PTHR23129">
    <property type="entry name" value="ACYL-COENZYME A DIPHOSPHATASE FITM2"/>
    <property type="match status" value="1"/>
</dbReference>
<keyword evidence="7 8" id="KW-0472">Membrane</keyword>
<keyword evidence="4" id="KW-0256">Endoplasmic reticulum</keyword>
<dbReference type="PANTHER" id="PTHR23129:SF0">
    <property type="entry name" value="ACYL-COENZYME A DIPHOSPHATASE FITM2"/>
    <property type="match status" value="1"/>
</dbReference>
<dbReference type="AlphaFoldDB" id="B9W9G3"/>
<dbReference type="GO" id="GO:0019915">
    <property type="term" value="P:lipid storage"/>
    <property type="evidence" value="ECO:0007669"/>
    <property type="project" value="InterPro"/>
</dbReference>
<keyword evidence="6" id="KW-0443">Lipid metabolism</keyword>
<evidence type="ECO:0000256" key="5">
    <source>
        <dbReference type="ARBA" id="ARBA00022989"/>
    </source>
</evidence>
<dbReference type="Pfam" id="PF10261">
    <property type="entry name" value="FIT"/>
    <property type="match status" value="1"/>
</dbReference>
<feature type="transmembrane region" description="Helical" evidence="8">
    <location>
        <begin position="253"/>
        <end position="276"/>
    </location>
</feature>
<evidence type="ECO:0000313" key="10">
    <source>
        <dbReference type="EMBL" id="CAX45445.1"/>
    </source>
</evidence>
<name>B9W9G3_CANDC</name>
<keyword evidence="5 8" id="KW-1133">Transmembrane helix</keyword>